<protein>
    <submittedName>
        <fullName evidence="2">Nuclear factor erythroid 2-related factor 1 isoform X1</fullName>
    </submittedName>
</protein>
<dbReference type="EMBL" id="BRZM01001525">
    <property type="protein sequence ID" value="GLD73338.1"/>
    <property type="molecule type" value="Genomic_DNA"/>
</dbReference>
<reference evidence="2" key="1">
    <citation type="submission" date="2022-08" db="EMBL/GenBank/DDBJ databases">
        <title>Genome sequencing of akame (Lates japonicus).</title>
        <authorList>
            <person name="Hashiguchi Y."/>
            <person name="Takahashi H."/>
        </authorList>
    </citation>
    <scope>NUCLEOTIDE SEQUENCE</scope>
    <source>
        <strain evidence="2">Kochi</strain>
    </source>
</reference>
<gene>
    <name evidence="2" type="ORF">AKAME5_002466300</name>
</gene>
<comment type="caution">
    <text evidence="2">The sequence shown here is derived from an EMBL/GenBank/DDBJ whole genome shotgun (WGS) entry which is preliminary data.</text>
</comment>
<proteinExistence type="predicted"/>
<dbReference type="Proteomes" id="UP001279410">
    <property type="component" value="Unassembled WGS sequence"/>
</dbReference>
<accession>A0AAD3RLB5</accession>
<feature type="compositionally biased region" description="Basic and acidic residues" evidence="1">
    <location>
        <begin position="48"/>
        <end position="62"/>
    </location>
</feature>
<feature type="region of interest" description="Disordered" evidence="1">
    <location>
        <begin position="45"/>
        <end position="99"/>
    </location>
</feature>
<feature type="non-terminal residue" evidence="2">
    <location>
        <position position="1"/>
    </location>
</feature>
<evidence type="ECO:0000313" key="2">
    <source>
        <dbReference type="EMBL" id="GLD73338.1"/>
    </source>
</evidence>
<evidence type="ECO:0000313" key="3">
    <source>
        <dbReference type="Proteomes" id="UP001279410"/>
    </source>
</evidence>
<keyword evidence="3" id="KW-1185">Reference proteome</keyword>
<name>A0AAD3RLB5_LATJO</name>
<organism evidence="2 3">
    <name type="scientific">Lates japonicus</name>
    <name type="common">Japanese lates</name>
    <dbReference type="NCBI Taxonomy" id="270547"/>
    <lineage>
        <taxon>Eukaryota</taxon>
        <taxon>Metazoa</taxon>
        <taxon>Chordata</taxon>
        <taxon>Craniata</taxon>
        <taxon>Vertebrata</taxon>
        <taxon>Euteleostomi</taxon>
        <taxon>Actinopterygii</taxon>
        <taxon>Neopterygii</taxon>
        <taxon>Teleostei</taxon>
        <taxon>Neoteleostei</taxon>
        <taxon>Acanthomorphata</taxon>
        <taxon>Carangaria</taxon>
        <taxon>Carangaria incertae sedis</taxon>
        <taxon>Centropomidae</taxon>
        <taxon>Lates</taxon>
    </lineage>
</organism>
<dbReference type="AlphaFoldDB" id="A0AAD3RLB5"/>
<evidence type="ECO:0000256" key="1">
    <source>
        <dbReference type="SAM" id="MobiDB-lite"/>
    </source>
</evidence>
<sequence>MPATIPTVPPYSTFCTGPLNGCYVFVTLTTDTRDSDNFGEEAQLLANRQKESEEEKPNPQENKDEEQESWRNGVNLQGAQPVDGETGESIPEQLPGLGSQTSLSLQECLRLLEATFPFGEESE</sequence>